<dbReference type="SUPFAM" id="SSF48371">
    <property type="entry name" value="ARM repeat"/>
    <property type="match status" value="1"/>
</dbReference>
<dbReference type="InterPro" id="IPR036211">
    <property type="entry name" value="eIF4G_eIF4E-bd_sf"/>
</dbReference>
<feature type="region of interest" description="Disordered" evidence="1">
    <location>
        <begin position="185"/>
        <end position="258"/>
    </location>
</feature>
<keyword evidence="4" id="KW-1185">Reference proteome</keyword>
<dbReference type="InterPro" id="IPR003891">
    <property type="entry name" value="Initiation_fac_eIF4g_MI"/>
</dbReference>
<protein>
    <submittedName>
        <fullName evidence="3">1156_t:CDS:1</fullName>
    </submittedName>
</protein>
<feature type="compositionally biased region" description="Basic and acidic residues" evidence="1">
    <location>
        <begin position="221"/>
        <end position="232"/>
    </location>
</feature>
<dbReference type="Gene3D" id="1.20.970.30">
    <property type="entry name" value="eIF4G, eIF4E-binding domain"/>
    <property type="match status" value="1"/>
</dbReference>
<evidence type="ECO:0000259" key="2">
    <source>
        <dbReference type="PROSITE" id="PS51366"/>
    </source>
</evidence>
<feature type="region of interest" description="Disordered" evidence="1">
    <location>
        <begin position="1"/>
        <end position="148"/>
    </location>
</feature>
<dbReference type="Pfam" id="PF02847">
    <property type="entry name" value="MA3"/>
    <property type="match status" value="1"/>
</dbReference>
<evidence type="ECO:0000313" key="4">
    <source>
        <dbReference type="Proteomes" id="UP000789739"/>
    </source>
</evidence>
<comment type="caution">
    <text evidence="3">The sequence shown here is derived from an EMBL/GenBank/DDBJ whole genome shotgun (WGS) entry which is preliminary data.</text>
</comment>
<reference evidence="3" key="1">
    <citation type="submission" date="2021-06" db="EMBL/GenBank/DDBJ databases">
        <authorList>
            <person name="Kallberg Y."/>
            <person name="Tangrot J."/>
            <person name="Rosling A."/>
        </authorList>
    </citation>
    <scope>NUCLEOTIDE SEQUENCE</scope>
    <source>
        <strain evidence="3">BR232B</strain>
    </source>
</reference>
<accession>A0A9N9DKX8</accession>
<feature type="compositionally biased region" description="Basic and acidic residues" evidence="1">
    <location>
        <begin position="27"/>
        <end position="74"/>
    </location>
</feature>
<dbReference type="SMART" id="SM00544">
    <property type="entry name" value="MA3"/>
    <property type="match status" value="1"/>
</dbReference>
<evidence type="ECO:0000256" key="1">
    <source>
        <dbReference type="SAM" id="MobiDB-lite"/>
    </source>
</evidence>
<feature type="compositionally biased region" description="Polar residues" evidence="1">
    <location>
        <begin position="1"/>
        <end position="11"/>
    </location>
</feature>
<dbReference type="PROSITE" id="PS51366">
    <property type="entry name" value="MI"/>
    <property type="match status" value="1"/>
</dbReference>
<feature type="compositionally biased region" description="Basic and acidic residues" evidence="1">
    <location>
        <begin position="82"/>
        <end position="92"/>
    </location>
</feature>
<feature type="non-terminal residue" evidence="3">
    <location>
        <position position="513"/>
    </location>
</feature>
<feature type="compositionally biased region" description="Polar residues" evidence="1">
    <location>
        <begin position="196"/>
        <end position="213"/>
    </location>
</feature>
<name>A0A9N9DKX8_9GLOM</name>
<dbReference type="Pfam" id="PF12152">
    <property type="entry name" value="eIF_4G1"/>
    <property type="match status" value="1"/>
</dbReference>
<feature type="compositionally biased region" description="Basic and acidic residues" evidence="1">
    <location>
        <begin position="303"/>
        <end position="316"/>
    </location>
</feature>
<organism evidence="3 4">
    <name type="scientific">Paraglomus brasilianum</name>
    <dbReference type="NCBI Taxonomy" id="144538"/>
    <lineage>
        <taxon>Eukaryota</taxon>
        <taxon>Fungi</taxon>
        <taxon>Fungi incertae sedis</taxon>
        <taxon>Mucoromycota</taxon>
        <taxon>Glomeromycotina</taxon>
        <taxon>Glomeromycetes</taxon>
        <taxon>Paraglomerales</taxon>
        <taxon>Paraglomeraceae</taxon>
        <taxon>Paraglomus</taxon>
    </lineage>
</organism>
<dbReference type="InterPro" id="IPR022745">
    <property type="entry name" value="eIF4G1_eIF4E-bd"/>
</dbReference>
<feature type="domain" description="MI" evidence="2">
    <location>
        <begin position="337"/>
        <end position="455"/>
    </location>
</feature>
<dbReference type="PANTHER" id="PTHR23253:SF80">
    <property type="entry name" value="MIF4G DOMAIN-CONTAINING PROTEIN"/>
    <property type="match status" value="1"/>
</dbReference>
<dbReference type="EMBL" id="CAJVPI010002510">
    <property type="protein sequence ID" value="CAG8644528.1"/>
    <property type="molecule type" value="Genomic_DNA"/>
</dbReference>
<dbReference type="OrthoDB" id="514777at2759"/>
<dbReference type="Proteomes" id="UP000789739">
    <property type="component" value="Unassembled WGS sequence"/>
</dbReference>
<dbReference type="AlphaFoldDB" id="A0A9N9DKX8"/>
<feature type="compositionally biased region" description="Polar residues" evidence="1">
    <location>
        <begin position="233"/>
        <end position="255"/>
    </location>
</feature>
<dbReference type="SUPFAM" id="SSF101489">
    <property type="entry name" value="Eukaryotic initiation factor 4f subunit eIF4g, eIF4e-binding domain"/>
    <property type="match status" value="1"/>
</dbReference>
<sequence>MPTERVSQSVTGEIPKAGKETIPIETIQRKVKERKEREEELKECERKQCEEERKKQEEAKSKATAEETDTKNQQEPKPNTTDLDREPSERKDTKHRPAKLDLSRTTSASVPSAPPNALGSARKIEDLNAVTYPPNITPPDPTLNQDAQPGKYKYDLPFLIQFMSFCKEKPDNLLHLDALRERVEVPKKKKKKQRTSESNKQGLSHNTSPAQSSYPPPPMGKFEKSITSEERFTQSSMQGRYSNSRIGPRTASKNPLLSDGWDTAGRKVDLTRFGQVRSTKISGTNMNLAPGSGTIARSASGSKDWRTNNKDREPVENKWQSSKSGGVVKSSSMSQEEAKRKIKAMVDEYWSVRDKKEVALCIKELPVGYFSDAIREFIESALEKKPDDVSSCADLLKELRKIYPADCKKAFTDIMDNLEDIGIDVPHAYAHTGQLLHGAQIKLNEVAELVRPLTYIGGSEPPSAKVVAAYLNSTKASMGEQMVLRQVKNARFDFASLFPDGNEDALNRFLEKQ</sequence>
<evidence type="ECO:0000313" key="3">
    <source>
        <dbReference type="EMBL" id="CAG8644528.1"/>
    </source>
</evidence>
<proteinExistence type="predicted"/>
<dbReference type="Gene3D" id="1.25.40.180">
    <property type="match status" value="1"/>
</dbReference>
<gene>
    <name evidence="3" type="ORF">PBRASI_LOCUS9955</name>
</gene>
<feature type="compositionally biased region" description="Low complexity" evidence="1">
    <location>
        <begin position="321"/>
        <end position="332"/>
    </location>
</feature>
<dbReference type="PANTHER" id="PTHR23253">
    <property type="entry name" value="EUKARYOTIC TRANSLATION INITIATION FACTOR 4 GAMMA"/>
    <property type="match status" value="1"/>
</dbReference>
<dbReference type="InterPro" id="IPR016024">
    <property type="entry name" value="ARM-type_fold"/>
</dbReference>
<feature type="region of interest" description="Disordered" evidence="1">
    <location>
        <begin position="282"/>
        <end position="334"/>
    </location>
</feature>